<feature type="domain" description="RING-type" evidence="6">
    <location>
        <begin position="28"/>
        <end position="69"/>
    </location>
</feature>
<keyword evidence="2 4" id="KW-0863">Zinc-finger</keyword>
<evidence type="ECO:0000256" key="4">
    <source>
        <dbReference type="PROSITE-ProRule" id="PRU00175"/>
    </source>
</evidence>
<dbReference type="SMART" id="SM00184">
    <property type="entry name" value="RING"/>
    <property type="match status" value="1"/>
</dbReference>
<dbReference type="PANTHER" id="PTHR46293">
    <property type="entry name" value="E3 UBIQUITIN PROTEIN LIGASE DRIP1"/>
    <property type="match status" value="1"/>
</dbReference>
<dbReference type="AlphaFoldDB" id="A0A8J5G6K1"/>
<evidence type="ECO:0000259" key="6">
    <source>
        <dbReference type="PROSITE" id="PS50089"/>
    </source>
</evidence>
<dbReference type="InterPro" id="IPR044807">
    <property type="entry name" value="DRIP1-like"/>
</dbReference>
<feature type="compositionally biased region" description="Basic and acidic residues" evidence="5">
    <location>
        <begin position="178"/>
        <end position="191"/>
    </location>
</feature>
<dbReference type="Proteomes" id="UP000734854">
    <property type="component" value="Unassembled WGS sequence"/>
</dbReference>
<dbReference type="EMBL" id="JACMSC010000012">
    <property type="protein sequence ID" value="KAG6497338.1"/>
    <property type="molecule type" value="Genomic_DNA"/>
</dbReference>
<feature type="region of interest" description="Disordered" evidence="5">
    <location>
        <begin position="178"/>
        <end position="236"/>
    </location>
</feature>
<keyword evidence="3" id="KW-0862">Zinc</keyword>
<dbReference type="Gene3D" id="3.30.40.10">
    <property type="entry name" value="Zinc/RING finger domain, C3HC4 (zinc finger)"/>
    <property type="match status" value="1"/>
</dbReference>
<reference evidence="7 8" key="1">
    <citation type="submission" date="2020-08" db="EMBL/GenBank/DDBJ databases">
        <title>Plant Genome Project.</title>
        <authorList>
            <person name="Zhang R.-G."/>
        </authorList>
    </citation>
    <scope>NUCLEOTIDE SEQUENCE [LARGE SCALE GENOMIC DNA]</scope>
    <source>
        <tissue evidence="7">Rhizome</tissue>
    </source>
</reference>
<dbReference type="PROSITE" id="PS50089">
    <property type="entry name" value="ZF_RING_2"/>
    <property type="match status" value="1"/>
</dbReference>
<dbReference type="PANTHER" id="PTHR46293:SF1">
    <property type="entry name" value="OS03G0632800 PROTEIN"/>
    <property type="match status" value="1"/>
</dbReference>
<evidence type="ECO:0000313" key="8">
    <source>
        <dbReference type="Proteomes" id="UP000734854"/>
    </source>
</evidence>
<evidence type="ECO:0000256" key="3">
    <source>
        <dbReference type="ARBA" id="ARBA00022833"/>
    </source>
</evidence>
<feature type="compositionally biased region" description="Polar residues" evidence="5">
    <location>
        <begin position="321"/>
        <end position="332"/>
    </location>
</feature>
<evidence type="ECO:0000256" key="2">
    <source>
        <dbReference type="ARBA" id="ARBA00022771"/>
    </source>
</evidence>
<feature type="compositionally biased region" description="Basic residues" evidence="5">
    <location>
        <begin position="279"/>
        <end position="288"/>
    </location>
</feature>
<dbReference type="PROSITE" id="PS00518">
    <property type="entry name" value="ZF_RING_1"/>
    <property type="match status" value="1"/>
</dbReference>
<accession>A0A8J5G6K1</accession>
<dbReference type="GO" id="GO:0008270">
    <property type="term" value="F:zinc ion binding"/>
    <property type="evidence" value="ECO:0007669"/>
    <property type="project" value="UniProtKB-KW"/>
</dbReference>
<evidence type="ECO:0000256" key="1">
    <source>
        <dbReference type="ARBA" id="ARBA00022723"/>
    </source>
</evidence>
<proteinExistence type="predicted"/>
<comment type="caution">
    <text evidence="7">The sequence shown here is derived from an EMBL/GenBank/DDBJ whole genome shotgun (WGS) entry which is preliminary data.</text>
</comment>
<name>A0A8J5G6K1_ZINOF</name>
<evidence type="ECO:0000313" key="7">
    <source>
        <dbReference type="EMBL" id="KAG6497338.1"/>
    </source>
</evidence>
<feature type="region of interest" description="Disordered" evidence="5">
    <location>
        <begin position="259"/>
        <end position="332"/>
    </location>
</feature>
<keyword evidence="1" id="KW-0479">Metal-binding</keyword>
<dbReference type="InterPro" id="IPR013083">
    <property type="entry name" value="Znf_RING/FYVE/PHD"/>
</dbReference>
<dbReference type="InterPro" id="IPR017907">
    <property type="entry name" value="Znf_RING_CS"/>
</dbReference>
<evidence type="ECO:0000256" key="5">
    <source>
        <dbReference type="SAM" id="MobiDB-lite"/>
    </source>
</evidence>
<organism evidence="7 8">
    <name type="scientific">Zingiber officinale</name>
    <name type="common">Ginger</name>
    <name type="synonym">Amomum zingiber</name>
    <dbReference type="NCBI Taxonomy" id="94328"/>
    <lineage>
        <taxon>Eukaryota</taxon>
        <taxon>Viridiplantae</taxon>
        <taxon>Streptophyta</taxon>
        <taxon>Embryophyta</taxon>
        <taxon>Tracheophyta</taxon>
        <taxon>Spermatophyta</taxon>
        <taxon>Magnoliopsida</taxon>
        <taxon>Liliopsida</taxon>
        <taxon>Zingiberales</taxon>
        <taxon>Zingiberaceae</taxon>
        <taxon>Zingiber</taxon>
    </lineage>
</organism>
<dbReference type="Pfam" id="PF13923">
    <property type="entry name" value="zf-C3HC4_2"/>
    <property type="match status" value="1"/>
</dbReference>
<sequence length="449" mass="50616">MEDAGVAALGASKVVKVRREVLAACMKCPICQKLLRDATTIPECLHTFCRKCITEKLNDEEIDYCPVCNISLGAVPMEKLSDPNEFQSAFWNSRIALVKADNNLQDIRETIFPSKRRKAELPEKAPTTVSPVKIKERSLSSLVVNTPNVATQMSSTGRQIKAVTRRTVIVHDRSSWADESSNKDNYFDKHVQKPSSNVRMSNETDRSSKVSQNRKQPHPSLESSNHTLYEGKDRSGGFKENVDIWNSLNCLVEAANRTESFRSVPESPDAETEGLSKKERVKVHPHKFKVTEQTDNSSMPQVIPKESRLQRVKRRRKEPTASAQTSFDSGSSPCVGRNPIWFSLVPSVEQTEDSQFQQLSSNYIKIKDGSMPVSFIHKYLVKKLNLENEAVLEITCLGEPVSPAMSMNKLVEQWLRERSLQRLQATVEASAKEFVMVLAYGRRKVSENE</sequence>
<dbReference type="InterPro" id="IPR001841">
    <property type="entry name" value="Znf_RING"/>
</dbReference>
<protein>
    <recommendedName>
        <fullName evidence="6">RING-type domain-containing protein</fullName>
    </recommendedName>
</protein>
<dbReference type="SUPFAM" id="SSF57850">
    <property type="entry name" value="RING/U-box"/>
    <property type="match status" value="1"/>
</dbReference>
<feature type="compositionally biased region" description="Polar residues" evidence="5">
    <location>
        <begin position="291"/>
        <end position="300"/>
    </location>
</feature>
<dbReference type="GO" id="GO:0004842">
    <property type="term" value="F:ubiquitin-protein transferase activity"/>
    <property type="evidence" value="ECO:0007669"/>
    <property type="project" value="InterPro"/>
</dbReference>
<keyword evidence="8" id="KW-1185">Reference proteome</keyword>
<gene>
    <name evidence="7" type="ORF">ZIOFF_045237</name>
</gene>
<dbReference type="CDD" id="cd16525">
    <property type="entry name" value="RING-HC_PCGF"/>
    <property type="match status" value="1"/>
</dbReference>